<dbReference type="SUPFAM" id="SSF103506">
    <property type="entry name" value="Mitochondrial carrier"/>
    <property type="match status" value="1"/>
</dbReference>
<comment type="similarity">
    <text evidence="2">Belongs to the mitochondrial carrier (TC 2.A.29) family.</text>
</comment>
<comment type="subcellular location">
    <subcellularLocation>
        <location evidence="1">Mitochondrion outer membrane</location>
        <topology evidence="1">Multi-pass membrane protein</topology>
    </subcellularLocation>
</comment>
<name>A0AAN4ZDY0_9BILA</name>
<feature type="non-terminal residue" evidence="10">
    <location>
        <position position="1"/>
    </location>
</feature>
<reference evidence="11" key="1">
    <citation type="submission" date="2022-10" db="EMBL/GenBank/DDBJ databases">
        <title>Genome assembly of Pristionchus species.</title>
        <authorList>
            <person name="Yoshida K."/>
            <person name="Sommer R.J."/>
        </authorList>
    </citation>
    <scope>NUCLEOTIDE SEQUENCE [LARGE SCALE GENOMIC DNA]</scope>
    <source>
        <strain evidence="11">RS5460</strain>
    </source>
</reference>
<keyword evidence="7" id="KW-0496">Mitochondrion</keyword>
<keyword evidence="6" id="KW-1133">Transmembrane helix</keyword>
<sequence length="365" mass="39974">QSRASRYRNLDDRSKMADAGAAPAAVAAEPGLMGMNIEEEKFLKEVGMKVAVSSITHPLLTTKTLIQLGHEPFALSTGKTLIVTGRNAYFLPNAFSYAKQLAETHPAGWSVLMTGFDSAALALIAGRYTTRWATDYLDKHFPDMGGKPENIDEDERKLTDSQSFRRALRGAIRDSSVRTVAVFAARPFTVVCIRQIAQLIGGEGKYLNAAQGLSVILGEEGLGGLFSGVIPQLCAELIMVWGCAFVSFGAERALTRSGIDQNEDKEKGEKDYKEAQRLINLFTPHVVSPFSYPYSVVSTVMACVGSGLIVSFLPYNPTFNNWQDAFEYLRPHGLKRGARLFLREQTGAVSVGMDKQLYASNKHFA</sequence>
<keyword evidence="3 9" id="KW-0812">Transmembrane</keyword>
<evidence type="ECO:0000256" key="7">
    <source>
        <dbReference type="ARBA" id="ARBA00023128"/>
    </source>
</evidence>
<dbReference type="GO" id="GO:0005741">
    <property type="term" value="C:mitochondrial outer membrane"/>
    <property type="evidence" value="ECO:0007669"/>
    <property type="project" value="UniProtKB-SubCell"/>
</dbReference>
<keyword evidence="11" id="KW-1185">Reference proteome</keyword>
<keyword evidence="5" id="KW-1000">Mitochondrion outer membrane</keyword>
<dbReference type="Proteomes" id="UP001328107">
    <property type="component" value="Unassembled WGS sequence"/>
</dbReference>
<evidence type="ECO:0000256" key="5">
    <source>
        <dbReference type="ARBA" id="ARBA00022787"/>
    </source>
</evidence>
<evidence type="ECO:0000313" key="10">
    <source>
        <dbReference type="EMBL" id="GMR35220.1"/>
    </source>
</evidence>
<evidence type="ECO:0008006" key="12">
    <source>
        <dbReference type="Google" id="ProtNLM"/>
    </source>
</evidence>
<dbReference type="PANTHER" id="PTHR10780">
    <property type="entry name" value="MITOCHONDRIAL CARRIER HOMOLOG"/>
    <property type="match status" value="1"/>
</dbReference>
<protein>
    <recommendedName>
        <fullName evidence="12">Mtch-1</fullName>
    </recommendedName>
</protein>
<gene>
    <name evidence="10" type="ORF">PMAYCL1PPCAC_05415</name>
</gene>
<dbReference type="InterPro" id="IPR018108">
    <property type="entry name" value="MCP_transmembrane"/>
</dbReference>
<comment type="caution">
    <text evidence="10">The sequence shown here is derived from an EMBL/GenBank/DDBJ whole genome shotgun (WGS) entry which is preliminary data.</text>
</comment>
<evidence type="ECO:0000256" key="3">
    <source>
        <dbReference type="ARBA" id="ARBA00022692"/>
    </source>
</evidence>
<organism evidence="10 11">
    <name type="scientific">Pristionchus mayeri</name>
    <dbReference type="NCBI Taxonomy" id="1317129"/>
    <lineage>
        <taxon>Eukaryota</taxon>
        <taxon>Metazoa</taxon>
        <taxon>Ecdysozoa</taxon>
        <taxon>Nematoda</taxon>
        <taxon>Chromadorea</taxon>
        <taxon>Rhabditida</taxon>
        <taxon>Rhabditina</taxon>
        <taxon>Diplogasteromorpha</taxon>
        <taxon>Diplogasteroidea</taxon>
        <taxon>Neodiplogasteridae</taxon>
        <taxon>Pristionchus</taxon>
    </lineage>
</organism>
<evidence type="ECO:0000256" key="6">
    <source>
        <dbReference type="ARBA" id="ARBA00022989"/>
    </source>
</evidence>
<evidence type="ECO:0000313" key="11">
    <source>
        <dbReference type="Proteomes" id="UP001328107"/>
    </source>
</evidence>
<keyword evidence="8 9" id="KW-0472">Membrane</keyword>
<evidence type="ECO:0000256" key="8">
    <source>
        <dbReference type="ARBA" id="ARBA00023136"/>
    </source>
</evidence>
<feature type="repeat" description="Solcar" evidence="9">
    <location>
        <begin position="165"/>
        <end position="254"/>
    </location>
</feature>
<keyword evidence="4" id="KW-0677">Repeat</keyword>
<evidence type="ECO:0000256" key="2">
    <source>
        <dbReference type="ARBA" id="ARBA00006375"/>
    </source>
</evidence>
<dbReference type="InterPro" id="IPR023395">
    <property type="entry name" value="MCP_dom_sf"/>
</dbReference>
<accession>A0AAN4ZDY0</accession>
<evidence type="ECO:0000256" key="1">
    <source>
        <dbReference type="ARBA" id="ARBA00004374"/>
    </source>
</evidence>
<dbReference type="AlphaFoldDB" id="A0AAN4ZDY0"/>
<evidence type="ECO:0000256" key="9">
    <source>
        <dbReference type="PROSITE-ProRule" id="PRU00282"/>
    </source>
</evidence>
<dbReference type="PROSITE" id="PS50920">
    <property type="entry name" value="SOLCAR"/>
    <property type="match status" value="1"/>
</dbReference>
<evidence type="ECO:0000256" key="4">
    <source>
        <dbReference type="ARBA" id="ARBA00022737"/>
    </source>
</evidence>
<proteinExistence type="inferred from homology"/>
<dbReference type="Gene3D" id="1.50.40.10">
    <property type="entry name" value="Mitochondrial carrier domain"/>
    <property type="match status" value="1"/>
</dbReference>
<dbReference type="EMBL" id="BTRK01000002">
    <property type="protein sequence ID" value="GMR35220.1"/>
    <property type="molecule type" value="Genomic_DNA"/>
</dbReference>
<dbReference type="PANTHER" id="PTHR10780:SF18">
    <property type="entry name" value="LD43650P"/>
    <property type="match status" value="1"/>
</dbReference>